<dbReference type="InterPro" id="IPR000847">
    <property type="entry name" value="LysR_HTH_N"/>
</dbReference>
<dbReference type="Pfam" id="PF03466">
    <property type="entry name" value="LysR_substrate"/>
    <property type="match status" value="1"/>
</dbReference>
<dbReference type="PROSITE" id="PS50931">
    <property type="entry name" value="HTH_LYSR"/>
    <property type="match status" value="1"/>
</dbReference>
<evidence type="ECO:0000256" key="4">
    <source>
        <dbReference type="ARBA" id="ARBA00023163"/>
    </source>
</evidence>
<dbReference type="Gene3D" id="3.40.190.10">
    <property type="entry name" value="Periplasmic binding protein-like II"/>
    <property type="match status" value="2"/>
</dbReference>
<dbReference type="GO" id="GO:0003677">
    <property type="term" value="F:DNA binding"/>
    <property type="evidence" value="ECO:0007669"/>
    <property type="project" value="UniProtKB-KW"/>
</dbReference>
<evidence type="ECO:0000259" key="5">
    <source>
        <dbReference type="PROSITE" id="PS50931"/>
    </source>
</evidence>
<dbReference type="PATRIC" id="fig|1440762.4.peg.619"/>
<comment type="caution">
    <text evidence="6">The sequence shown here is derived from an EMBL/GenBank/DDBJ whole genome shotgun (WGS) entry which is preliminary data.</text>
</comment>
<dbReference type="SUPFAM" id="SSF46785">
    <property type="entry name" value="Winged helix' DNA-binding domain"/>
    <property type="match status" value="1"/>
</dbReference>
<dbReference type="InterPro" id="IPR036388">
    <property type="entry name" value="WH-like_DNA-bd_sf"/>
</dbReference>
<keyword evidence="3" id="KW-0238">DNA-binding</keyword>
<dbReference type="InterPro" id="IPR005119">
    <property type="entry name" value="LysR_subst-bd"/>
</dbReference>
<organism evidence="6 7">
    <name type="scientific">Dyella japonica DSM 16301</name>
    <dbReference type="NCBI Taxonomy" id="1440762"/>
    <lineage>
        <taxon>Bacteria</taxon>
        <taxon>Pseudomonadati</taxon>
        <taxon>Pseudomonadota</taxon>
        <taxon>Gammaproteobacteria</taxon>
        <taxon>Lysobacterales</taxon>
        <taxon>Rhodanobacteraceae</taxon>
        <taxon>Dyella</taxon>
    </lineage>
</organism>
<accession>A0A0G9HAJ3</accession>
<evidence type="ECO:0000256" key="1">
    <source>
        <dbReference type="ARBA" id="ARBA00009437"/>
    </source>
</evidence>
<dbReference type="PRINTS" id="PR00039">
    <property type="entry name" value="HTHLYSR"/>
</dbReference>
<dbReference type="GO" id="GO:0003700">
    <property type="term" value="F:DNA-binding transcription factor activity"/>
    <property type="evidence" value="ECO:0007669"/>
    <property type="project" value="InterPro"/>
</dbReference>
<dbReference type="InterPro" id="IPR037402">
    <property type="entry name" value="YidZ_PBP2"/>
</dbReference>
<evidence type="ECO:0000256" key="2">
    <source>
        <dbReference type="ARBA" id="ARBA00023015"/>
    </source>
</evidence>
<feature type="domain" description="HTH lysR-type" evidence="5">
    <location>
        <begin position="7"/>
        <end position="64"/>
    </location>
</feature>
<keyword evidence="4" id="KW-0804">Transcription</keyword>
<dbReference type="InterPro" id="IPR050389">
    <property type="entry name" value="LysR-type_TF"/>
</dbReference>
<dbReference type="EMBL" id="JPLA01000014">
    <property type="protein sequence ID" value="KLD64697.1"/>
    <property type="molecule type" value="Genomic_DNA"/>
</dbReference>
<dbReference type="STRING" id="1440762.Y882_06320"/>
<dbReference type="SUPFAM" id="SSF53850">
    <property type="entry name" value="Periplasmic binding protein-like II"/>
    <property type="match status" value="1"/>
</dbReference>
<keyword evidence="2" id="KW-0805">Transcription regulation</keyword>
<dbReference type="AlphaFoldDB" id="A0A0G9HAJ3"/>
<dbReference type="CDD" id="cd08417">
    <property type="entry name" value="PBP2_Nitroaromatics_like"/>
    <property type="match status" value="1"/>
</dbReference>
<reference evidence="6 7" key="1">
    <citation type="journal article" date="2015" name="Antonie Van Leeuwenhoek">
        <title>A phylogenomic and molecular marker based taxonomic framework for the order Xanthomonadales: proposal to transfer the families Algiphilaceae and Solimonadaceae to the order Nevskiales ord. nov. and to create a new family within the order Xanthomonadales, the family Rhodanobacteraceae fam. nov., containing the genus Rhodanobacter and its closest relatives.</title>
        <authorList>
            <person name="Naushad S."/>
            <person name="Adeolu M."/>
            <person name="Wong S."/>
            <person name="Sohail M."/>
            <person name="Schellhorn H.E."/>
            <person name="Gupta R.S."/>
        </authorList>
    </citation>
    <scope>NUCLEOTIDE SEQUENCE [LARGE SCALE GENOMIC DNA]</scope>
    <source>
        <strain evidence="6 7">DSM 16301</strain>
    </source>
</reference>
<name>A0A0G9HAJ3_9GAMM</name>
<dbReference type="InterPro" id="IPR036390">
    <property type="entry name" value="WH_DNA-bd_sf"/>
</dbReference>
<dbReference type="Gene3D" id="1.10.10.10">
    <property type="entry name" value="Winged helix-like DNA-binding domain superfamily/Winged helix DNA-binding domain"/>
    <property type="match status" value="1"/>
</dbReference>
<gene>
    <name evidence="6" type="ORF">Y882_06320</name>
</gene>
<proteinExistence type="inferred from homology"/>
<evidence type="ECO:0000313" key="6">
    <source>
        <dbReference type="EMBL" id="KLD64697.1"/>
    </source>
</evidence>
<dbReference type="Pfam" id="PF00126">
    <property type="entry name" value="HTH_1"/>
    <property type="match status" value="1"/>
</dbReference>
<protein>
    <submittedName>
        <fullName evidence="6">LysR family transcriptional regulator</fullName>
    </submittedName>
</protein>
<evidence type="ECO:0000313" key="7">
    <source>
        <dbReference type="Proteomes" id="UP000035481"/>
    </source>
</evidence>
<dbReference type="PANTHER" id="PTHR30118:SF15">
    <property type="entry name" value="TRANSCRIPTIONAL REGULATORY PROTEIN"/>
    <property type="match status" value="1"/>
</dbReference>
<evidence type="ECO:0000256" key="3">
    <source>
        <dbReference type="ARBA" id="ARBA00023125"/>
    </source>
</evidence>
<dbReference type="RefSeq" id="WP_046971078.1">
    <property type="nucleotide sequence ID" value="NZ_JPLA01000014.1"/>
</dbReference>
<sequence length="306" mass="33983">MERDSRIDLNLFRVLDAIYTQGGVSAAARVLHLTQPAVTHALRRLRDQLGDPLFVRQGNRLLPTDKVRAMMPAVQGHLKGLLASAHAQPSFDPRRLQTEFVIGFRDILESIALPGLMASIGREAPGVRVVSRRVAADEVERELGTGALDLAVDRPLRAGEHISHRRLLDETLVVVMRRDHPLARSLRRADYLAAQHVTVSPLGEASALDTLLGQNGMFREVRMVAQHYFSACQISAASDLLLTVPKAYADHLAVLLPIAMQPLPVRIKAIPILAYWHDSKDNDQAHRWFRERLVKSITAAMQASPQ</sequence>
<comment type="similarity">
    <text evidence="1">Belongs to the LysR transcriptional regulatory family.</text>
</comment>
<dbReference type="PANTHER" id="PTHR30118">
    <property type="entry name" value="HTH-TYPE TRANSCRIPTIONAL REGULATOR LEUO-RELATED"/>
    <property type="match status" value="1"/>
</dbReference>
<dbReference type="Proteomes" id="UP000035481">
    <property type="component" value="Unassembled WGS sequence"/>
</dbReference>